<evidence type="ECO:0000313" key="3">
    <source>
        <dbReference type="Proteomes" id="UP001500002"/>
    </source>
</evidence>
<feature type="transmembrane region" description="Helical" evidence="1">
    <location>
        <begin position="69"/>
        <end position="90"/>
    </location>
</feature>
<sequence length="96" mass="10123">MSVSSRLTLGCPLRIRCPMEPLAVRAVLRDASRMKPVLITIGAIVALMGVIFLFQGIGILGGRAMTGSTLWAILGPIIALAGIVLVVLGLRRGRKS</sequence>
<feature type="transmembrane region" description="Helical" evidence="1">
    <location>
        <begin position="37"/>
        <end position="57"/>
    </location>
</feature>
<keyword evidence="1" id="KW-0812">Transmembrane</keyword>
<keyword evidence="3" id="KW-1185">Reference proteome</keyword>
<reference evidence="2 3" key="1">
    <citation type="journal article" date="2019" name="Int. J. Syst. Evol. Microbiol.">
        <title>The Global Catalogue of Microorganisms (GCM) 10K type strain sequencing project: providing services to taxonomists for standard genome sequencing and annotation.</title>
        <authorList>
            <consortium name="The Broad Institute Genomics Platform"/>
            <consortium name="The Broad Institute Genome Sequencing Center for Infectious Disease"/>
            <person name="Wu L."/>
            <person name="Ma J."/>
        </authorList>
    </citation>
    <scope>NUCLEOTIDE SEQUENCE [LARGE SCALE GENOMIC DNA]</scope>
    <source>
        <strain evidence="2 3">JCM 14322</strain>
    </source>
</reference>
<keyword evidence="1" id="KW-0472">Membrane</keyword>
<keyword evidence="1" id="KW-1133">Transmembrane helix</keyword>
<organism evidence="2 3">
    <name type="scientific">Agromyces neolithicus</name>
    <dbReference type="NCBI Taxonomy" id="269420"/>
    <lineage>
        <taxon>Bacteria</taxon>
        <taxon>Bacillati</taxon>
        <taxon>Actinomycetota</taxon>
        <taxon>Actinomycetes</taxon>
        <taxon>Micrococcales</taxon>
        <taxon>Microbacteriaceae</taxon>
        <taxon>Agromyces</taxon>
    </lineage>
</organism>
<dbReference type="Proteomes" id="UP001500002">
    <property type="component" value="Unassembled WGS sequence"/>
</dbReference>
<protein>
    <submittedName>
        <fullName evidence="2">Uncharacterized protein</fullName>
    </submittedName>
</protein>
<comment type="caution">
    <text evidence="2">The sequence shown here is derived from an EMBL/GenBank/DDBJ whole genome shotgun (WGS) entry which is preliminary data.</text>
</comment>
<name>A0ABN2LXM6_9MICO</name>
<evidence type="ECO:0000256" key="1">
    <source>
        <dbReference type="SAM" id="Phobius"/>
    </source>
</evidence>
<gene>
    <name evidence="2" type="ORF">GCM10009749_07800</name>
</gene>
<proteinExistence type="predicted"/>
<dbReference type="EMBL" id="BAAANJ010000002">
    <property type="protein sequence ID" value="GAA1802164.1"/>
    <property type="molecule type" value="Genomic_DNA"/>
</dbReference>
<accession>A0ABN2LXM6</accession>
<evidence type="ECO:0000313" key="2">
    <source>
        <dbReference type="EMBL" id="GAA1802164.1"/>
    </source>
</evidence>